<reference evidence="4" key="1">
    <citation type="submission" date="2022-10" db="EMBL/GenBank/DDBJ databases">
        <title>Genome assembly of Pristionchus species.</title>
        <authorList>
            <person name="Yoshida K."/>
            <person name="Sommer R.J."/>
        </authorList>
    </citation>
    <scope>NUCLEOTIDE SEQUENCE [LARGE SCALE GENOMIC DNA]</scope>
    <source>
        <strain evidence="4">RS5460</strain>
    </source>
</reference>
<evidence type="ECO:0000313" key="3">
    <source>
        <dbReference type="EMBL" id="GMR58532.1"/>
    </source>
</evidence>
<accession>A0AAN5D9I9</accession>
<feature type="region of interest" description="Disordered" evidence="1">
    <location>
        <begin position="140"/>
        <end position="163"/>
    </location>
</feature>
<protein>
    <recommendedName>
        <fullName evidence="2">PSP proline-rich domain-containing protein</fullName>
    </recommendedName>
</protein>
<dbReference type="EMBL" id="BTRK01000006">
    <property type="protein sequence ID" value="GMR58532.1"/>
    <property type="molecule type" value="Genomic_DNA"/>
</dbReference>
<feature type="compositionally biased region" description="Basic residues" evidence="1">
    <location>
        <begin position="37"/>
        <end position="52"/>
    </location>
</feature>
<dbReference type="InterPro" id="IPR007180">
    <property type="entry name" value="DUF382"/>
</dbReference>
<dbReference type="Pfam" id="PF04046">
    <property type="entry name" value="PSP"/>
    <property type="match status" value="1"/>
</dbReference>
<comment type="caution">
    <text evidence="3">The sequence shown here is derived from an EMBL/GenBank/DDBJ whole genome shotgun (WGS) entry which is preliminary data.</text>
</comment>
<feature type="non-terminal residue" evidence="3">
    <location>
        <position position="1"/>
    </location>
</feature>
<evidence type="ECO:0000256" key="1">
    <source>
        <dbReference type="SAM" id="MobiDB-lite"/>
    </source>
</evidence>
<name>A0AAN5D9I9_9BILA</name>
<dbReference type="PANTHER" id="PTHR12785:SF6">
    <property type="entry name" value="SPLICING FACTOR 3B SUBUNIT 2"/>
    <property type="match status" value="1"/>
</dbReference>
<dbReference type="Proteomes" id="UP001328107">
    <property type="component" value="Unassembled WGS sequence"/>
</dbReference>
<gene>
    <name evidence="3" type="ORF">PMAYCL1PPCAC_28727</name>
</gene>
<feature type="compositionally biased region" description="Basic and acidic residues" evidence="1">
    <location>
        <begin position="567"/>
        <end position="589"/>
    </location>
</feature>
<feature type="region of interest" description="Disordered" evidence="1">
    <location>
        <begin position="554"/>
        <end position="632"/>
    </location>
</feature>
<dbReference type="GO" id="GO:0005634">
    <property type="term" value="C:nucleus"/>
    <property type="evidence" value="ECO:0007669"/>
    <property type="project" value="InterPro"/>
</dbReference>
<dbReference type="SMART" id="SM00581">
    <property type="entry name" value="PSP"/>
    <property type="match status" value="1"/>
</dbReference>
<dbReference type="AlphaFoldDB" id="A0AAN5D9I9"/>
<keyword evidence="4" id="KW-1185">Reference proteome</keyword>
<organism evidence="3 4">
    <name type="scientific">Pristionchus mayeri</name>
    <dbReference type="NCBI Taxonomy" id="1317129"/>
    <lineage>
        <taxon>Eukaryota</taxon>
        <taxon>Metazoa</taxon>
        <taxon>Ecdysozoa</taxon>
        <taxon>Nematoda</taxon>
        <taxon>Chromadorea</taxon>
        <taxon>Rhabditida</taxon>
        <taxon>Rhabditina</taxon>
        <taxon>Diplogasteromorpha</taxon>
        <taxon>Diplogasteroidea</taxon>
        <taxon>Neodiplogasteridae</taxon>
        <taxon>Pristionchus</taxon>
    </lineage>
</organism>
<evidence type="ECO:0000259" key="2">
    <source>
        <dbReference type="SMART" id="SM00581"/>
    </source>
</evidence>
<feature type="compositionally biased region" description="Basic and acidic residues" evidence="1">
    <location>
        <begin position="499"/>
        <end position="509"/>
    </location>
</feature>
<feature type="compositionally biased region" description="Basic and acidic residues" evidence="1">
    <location>
        <begin position="614"/>
        <end position="632"/>
    </location>
</feature>
<feature type="region of interest" description="Disordered" evidence="1">
    <location>
        <begin position="35"/>
        <end position="97"/>
    </location>
</feature>
<feature type="domain" description="PSP proline-rich" evidence="2">
    <location>
        <begin position="332"/>
        <end position="390"/>
    </location>
</feature>
<feature type="compositionally biased region" description="Acidic residues" evidence="1">
    <location>
        <begin position="443"/>
        <end position="461"/>
    </location>
</feature>
<dbReference type="PANTHER" id="PTHR12785">
    <property type="entry name" value="SPLICING FACTOR 3B"/>
    <property type="match status" value="1"/>
</dbReference>
<feature type="compositionally biased region" description="Basic and acidic residues" evidence="1">
    <location>
        <begin position="74"/>
        <end position="92"/>
    </location>
</feature>
<proteinExistence type="predicted"/>
<evidence type="ECO:0000313" key="4">
    <source>
        <dbReference type="Proteomes" id="UP001328107"/>
    </source>
</evidence>
<sequence>ITTMADPVVEDQSSSSEDEVLQIKALTKKQIAEINRRKQKNKKKKASKKNSTRVRLVEDESADSGVATTDGDSGAEKEEGGEKKDEEGKEVEPKDEDILADFEIEYVGERPKIEDTSFLQFSAVFDKFVITPESLVKKTEEQLKAEHPVESKGGNRNDDERVREREEILKSEMKTDDQKMSKKKLRLSMQPSMAKLKESTARPDVVEWADVTSRDPFMLVALKAYRNSVPVPRHWNAKRKYLAGKRGFERPPFTLPDFIQRTGIMEMRESLWEKEDHQSLKSKMRERARPKLGKIDIDYQKLHDAFFKWQTKPEMTTMGELYFEGKELEGRMRDKKPGQLSDELRIALGMPVGHNATKFPPPWLIAMQRYGPPPSYPTLKIAGLNSPIPDGCSFGYHAGGWGKPPVDQYGKPLYGDVFGINLMPEADEDEEQRLNTRYWGEIGSDDDSSDESEAEEEEEGEDREKSDMDGLQTPMTDGFATPSGMSSAVPTGLDTPDTIELRKGKRGDESSLGGDTPAVAYHVIPEKRVDRIGGQMMGSTHVYDLAKKQAMTEGGVEVNIDPEDLEGLDKRGLEAKYEEQLRKQQKNREDDAEGEDMSDMVAEHNAKQGRKRKAQEEKKNKEQNKKYKDFKF</sequence>
<feature type="region of interest" description="Disordered" evidence="1">
    <location>
        <begin position="440"/>
        <end position="518"/>
    </location>
</feature>
<dbReference type="InterPro" id="IPR006568">
    <property type="entry name" value="PSP_pro-rich"/>
</dbReference>
<dbReference type="Pfam" id="PF04037">
    <property type="entry name" value="DUF382"/>
    <property type="match status" value="1"/>
</dbReference>
<dbReference type="InterPro" id="IPR052584">
    <property type="entry name" value="U2_snRNP_Complex_Component"/>
</dbReference>